<dbReference type="PANTHER" id="PTHR46573:SF1">
    <property type="entry name" value="WD REPEAT, SAM AND U-BOX DOMAIN-CONTAINING PROTEIN 1"/>
    <property type="match status" value="1"/>
</dbReference>
<evidence type="ECO:0000313" key="4">
    <source>
        <dbReference type="Proteomes" id="UP000236333"/>
    </source>
</evidence>
<dbReference type="AlphaFoldDB" id="A0A2J8AI72"/>
<dbReference type="Proteomes" id="UP000236333">
    <property type="component" value="Unassembled WGS sequence"/>
</dbReference>
<dbReference type="SUPFAM" id="SSF57850">
    <property type="entry name" value="RING/U-box"/>
    <property type="match status" value="1"/>
</dbReference>
<protein>
    <submittedName>
        <fullName evidence="3">E3 ubiquitin-protein ligase</fullName>
    </submittedName>
</protein>
<gene>
    <name evidence="3" type="ORF">TSOC_000834</name>
</gene>
<feature type="compositionally biased region" description="Pro residues" evidence="1">
    <location>
        <begin position="124"/>
        <end position="139"/>
    </location>
</feature>
<evidence type="ECO:0000256" key="1">
    <source>
        <dbReference type="SAM" id="MobiDB-lite"/>
    </source>
</evidence>
<organism evidence="3 4">
    <name type="scientific">Tetrabaena socialis</name>
    <dbReference type="NCBI Taxonomy" id="47790"/>
    <lineage>
        <taxon>Eukaryota</taxon>
        <taxon>Viridiplantae</taxon>
        <taxon>Chlorophyta</taxon>
        <taxon>core chlorophytes</taxon>
        <taxon>Chlorophyceae</taxon>
        <taxon>CS clade</taxon>
        <taxon>Chlamydomonadales</taxon>
        <taxon>Tetrabaenaceae</taxon>
        <taxon>Tetrabaena</taxon>
    </lineage>
</organism>
<dbReference type="InterPro" id="IPR013083">
    <property type="entry name" value="Znf_RING/FYVE/PHD"/>
</dbReference>
<dbReference type="PANTHER" id="PTHR46573">
    <property type="entry name" value="WD REPEAT, SAM AND U-BOX DOMAIN-CONTAINING PROTEIN 1"/>
    <property type="match status" value="1"/>
</dbReference>
<sequence>MAAKQHLEQVVAALALQDVRGSSSSSQPTAAAASPPDDFNCPITLCVMRNPVTVESGHAFERQAITEHLAVSNTNPVTNEPLQTKALTPAINLRNIIKSWLDAHGMTYDQADAAAEGMQTDEAQPPPTQPNPPASPTQPTPERSDLALRPARTADERALLNAAVSGTLREVMRLLSDPADNPNVQDPLAAPPPPEDGCEPHLLRGEY</sequence>
<feature type="domain" description="U-box" evidence="2">
    <location>
        <begin position="34"/>
        <end position="107"/>
    </location>
</feature>
<dbReference type="InterPro" id="IPR052085">
    <property type="entry name" value="WD-SAM-U-box"/>
</dbReference>
<dbReference type="GO" id="GO:0004842">
    <property type="term" value="F:ubiquitin-protein transferase activity"/>
    <property type="evidence" value="ECO:0007669"/>
    <property type="project" value="InterPro"/>
</dbReference>
<keyword evidence="4" id="KW-1185">Reference proteome</keyword>
<accession>A0A2J8AI72</accession>
<dbReference type="SMART" id="SM00504">
    <property type="entry name" value="Ubox"/>
    <property type="match status" value="1"/>
</dbReference>
<dbReference type="EMBL" id="PGGS01000012">
    <property type="protein sequence ID" value="PNH12223.1"/>
    <property type="molecule type" value="Genomic_DNA"/>
</dbReference>
<dbReference type="InterPro" id="IPR003613">
    <property type="entry name" value="Ubox_domain"/>
</dbReference>
<reference evidence="3 4" key="1">
    <citation type="journal article" date="2017" name="Mol. Biol. Evol.">
        <title>The 4-celled Tetrabaena socialis nuclear genome reveals the essential components for genetic control of cell number at the origin of multicellularity in the volvocine lineage.</title>
        <authorList>
            <person name="Featherston J."/>
            <person name="Arakaki Y."/>
            <person name="Hanschen E.R."/>
            <person name="Ferris P.J."/>
            <person name="Michod R.E."/>
            <person name="Olson B.J.S.C."/>
            <person name="Nozaki H."/>
            <person name="Durand P.M."/>
        </authorList>
    </citation>
    <scope>NUCLEOTIDE SEQUENCE [LARGE SCALE GENOMIC DNA]</scope>
    <source>
        <strain evidence="3 4">NIES-571</strain>
    </source>
</reference>
<dbReference type="PROSITE" id="PS51698">
    <property type="entry name" value="U_BOX"/>
    <property type="match status" value="1"/>
</dbReference>
<comment type="caution">
    <text evidence="3">The sequence shown here is derived from an EMBL/GenBank/DDBJ whole genome shotgun (WGS) entry which is preliminary data.</text>
</comment>
<name>A0A2J8AI72_9CHLO</name>
<dbReference type="Pfam" id="PF04564">
    <property type="entry name" value="U-box"/>
    <property type="match status" value="1"/>
</dbReference>
<feature type="region of interest" description="Disordered" evidence="1">
    <location>
        <begin position="116"/>
        <end position="144"/>
    </location>
</feature>
<feature type="region of interest" description="Disordered" evidence="1">
    <location>
        <begin position="173"/>
        <end position="207"/>
    </location>
</feature>
<evidence type="ECO:0000313" key="3">
    <source>
        <dbReference type="EMBL" id="PNH12223.1"/>
    </source>
</evidence>
<dbReference type="Gene3D" id="3.30.40.10">
    <property type="entry name" value="Zinc/RING finger domain, C3HC4 (zinc finger)"/>
    <property type="match status" value="1"/>
</dbReference>
<dbReference type="GO" id="GO:0016567">
    <property type="term" value="P:protein ubiquitination"/>
    <property type="evidence" value="ECO:0007669"/>
    <property type="project" value="UniProtKB-UniPathway"/>
</dbReference>
<proteinExistence type="predicted"/>
<feature type="compositionally biased region" description="Basic and acidic residues" evidence="1">
    <location>
        <begin position="198"/>
        <end position="207"/>
    </location>
</feature>
<evidence type="ECO:0000259" key="2">
    <source>
        <dbReference type="PROSITE" id="PS51698"/>
    </source>
</evidence>
<dbReference type="UniPathway" id="UPA00143"/>
<dbReference type="OrthoDB" id="2016400at2759"/>